<dbReference type="SUPFAM" id="SSF51569">
    <property type="entry name" value="Aldolase"/>
    <property type="match status" value="1"/>
</dbReference>
<evidence type="ECO:0000313" key="6">
    <source>
        <dbReference type="Proteomes" id="UP000061432"/>
    </source>
</evidence>
<evidence type="ECO:0000256" key="1">
    <source>
        <dbReference type="ARBA" id="ARBA00009405"/>
    </source>
</evidence>
<dbReference type="InterPro" id="IPR000891">
    <property type="entry name" value="PYR_CT"/>
</dbReference>
<keyword evidence="5" id="KW-0614">Plasmid</keyword>
<gene>
    <name evidence="5" type="primary">leuA</name>
    <name evidence="5" type="ORF">Maq22A_2p41490</name>
</gene>
<dbReference type="InterPro" id="IPR013785">
    <property type="entry name" value="Aldolase_TIM"/>
</dbReference>
<reference evidence="5 6" key="1">
    <citation type="journal article" date="2015" name="Genome Announc.">
        <title>Complete Genome Sequence of Methylobacterium aquaticum Strain 22A, Isolated from Racomitrium japonicum Moss.</title>
        <authorList>
            <person name="Tani A."/>
            <person name="Ogura Y."/>
            <person name="Hayashi T."/>
            <person name="Kimbara K."/>
        </authorList>
    </citation>
    <scope>NUCLEOTIDE SEQUENCE [LARGE SCALE GENOMIC DNA]</scope>
    <source>
        <strain evidence="5 6">MA-22A</strain>
        <plasmid evidence="6">Plasmid pMaq22A_2p DNA</plasmid>
    </source>
</reference>
<dbReference type="InterPro" id="IPR043594">
    <property type="entry name" value="HMGL"/>
</dbReference>
<dbReference type="GO" id="GO:0004419">
    <property type="term" value="F:hydroxymethylglutaryl-CoA lyase activity"/>
    <property type="evidence" value="ECO:0007669"/>
    <property type="project" value="TreeGrafter"/>
</dbReference>
<dbReference type="Pfam" id="PF00682">
    <property type="entry name" value="HMGL-like"/>
    <property type="match status" value="1"/>
</dbReference>
<dbReference type="PANTHER" id="PTHR42738">
    <property type="entry name" value="HYDROXYMETHYLGLUTARYL-COA LYASE"/>
    <property type="match status" value="1"/>
</dbReference>
<comment type="similarity">
    <text evidence="1">Belongs to the HMG-CoA lyase family.</text>
</comment>
<name>A0A0C6FBE9_9HYPH</name>
<dbReference type="AlphaFoldDB" id="A0A0C6FBE9"/>
<evidence type="ECO:0000313" key="5">
    <source>
        <dbReference type="EMBL" id="BAQ50066.1"/>
    </source>
</evidence>
<dbReference type="PROSITE" id="PS50991">
    <property type="entry name" value="PYR_CT"/>
    <property type="match status" value="1"/>
</dbReference>
<dbReference type="EMBL" id="AP014706">
    <property type="protein sequence ID" value="BAQ50066.1"/>
    <property type="molecule type" value="Genomic_DNA"/>
</dbReference>
<proteinExistence type="inferred from homology"/>
<organism evidence="5 6">
    <name type="scientific">Methylobacterium aquaticum</name>
    <dbReference type="NCBI Taxonomy" id="270351"/>
    <lineage>
        <taxon>Bacteria</taxon>
        <taxon>Pseudomonadati</taxon>
        <taxon>Pseudomonadota</taxon>
        <taxon>Alphaproteobacteria</taxon>
        <taxon>Hyphomicrobiales</taxon>
        <taxon>Methylobacteriaceae</taxon>
        <taxon>Methylobacterium</taxon>
    </lineage>
</organism>
<dbReference type="RefSeq" id="WP_060851137.1">
    <property type="nucleotide sequence ID" value="NZ_AP014706.1"/>
</dbReference>
<accession>A0A0C6FBE9</accession>
<dbReference type="GO" id="GO:0046951">
    <property type="term" value="P:ketone body biosynthetic process"/>
    <property type="evidence" value="ECO:0007669"/>
    <property type="project" value="TreeGrafter"/>
</dbReference>
<feature type="domain" description="Pyruvate carboxyltransferase" evidence="4">
    <location>
        <begin position="9"/>
        <end position="276"/>
    </location>
</feature>
<dbReference type="NCBIfam" id="NF004283">
    <property type="entry name" value="PRK05692.1"/>
    <property type="match status" value="1"/>
</dbReference>
<dbReference type="KEGG" id="maqu:Maq22A_2p41490"/>
<sequence>MTSQRPTSVDIVEVGPRDGLQNDSHLLSTDAKVEMIRRLAEAGLRRIEAASFVNPKRVPQMADAEAVLARVVDLPGVSVSGLVLNARGFERALAAKLREISFVAVATDTMATRNQGTTALGLVETWSDLAVRAKDAGLFRSVTIAVAFGCPFEGEVALDRVIDIARAVAESGVDEISLADTIGVATPRMVEERFAALARAVPGVPMRAHFHNTRNTGYANADAALRSGVTVLDASLGGLGGCPFAPGATGNIATEDLVSMLERDRVASGISLEALRDATCWLEGEMGRRLPGHAAHVTPWPAVLAA</sequence>
<dbReference type="Gene3D" id="3.20.20.70">
    <property type="entry name" value="Aldolase class I"/>
    <property type="match status" value="1"/>
</dbReference>
<evidence type="ECO:0000259" key="4">
    <source>
        <dbReference type="PROSITE" id="PS50991"/>
    </source>
</evidence>
<protein>
    <submittedName>
        <fullName evidence="5">3-Hydroxy-3-methylglutaryl-CoA lyase</fullName>
    </submittedName>
</protein>
<dbReference type="CDD" id="cd07938">
    <property type="entry name" value="DRE_TIM_HMGL"/>
    <property type="match status" value="1"/>
</dbReference>
<dbReference type="OrthoDB" id="9784013at2"/>
<dbReference type="PATRIC" id="fig|270351.10.peg.7214"/>
<evidence type="ECO:0000256" key="3">
    <source>
        <dbReference type="ARBA" id="ARBA00023239"/>
    </source>
</evidence>
<dbReference type="GO" id="GO:0006552">
    <property type="term" value="P:L-leucine catabolic process"/>
    <property type="evidence" value="ECO:0007669"/>
    <property type="project" value="TreeGrafter"/>
</dbReference>
<dbReference type="PANTHER" id="PTHR42738:SF7">
    <property type="entry name" value="HYDROXYMETHYLGLUTARYL-COA LYASE"/>
    <property type="match status" value="1"/>
</dbReference>
<dbReference type="GO" id="GO:0046872">
    <property type="term" value="F:metal ion binding"/>
    <property type="evidence" value="ECO:0007669"/>
    <property type="project" value="UniProtKB-KW"/>
</dbReference>
<dbReference type="Proteomes" id="UP000061432">
    <property type="component" value="Plasmid pMaq22A_2p"/>
</dbReference>
<keyword evidence="2" id="KW-0479">Metal-binding</keyword>
<keyword evidence="3 5" id="KW-0456">Lyase</keyword>
<evidence type="ECO:0000256" key="2">
    <source>
        <dbReference type="ARBA" id="ARBA00022723"/>
    </source>
</evidence>
<geneLocation type="plasmid" evidence="6">
    <name>pMaq22A_2p DNA</name>
</geneLocation>
<reference evidence="6" key="2">
    <citation type="submission" date="2015-01" db="EMBL/GenBank/DDBJ databases">
        <title>Complete genome sequence of Methylobacterium aquaticum strain 22A.</title>
        <authorList>
            <person name="Tani A."/>
            <person name="Ogura Y."/>
            <person name="Hayashi T."/>
        </authorList>
    </citation>
    <scope>NUCLEOTIDE SEQUENCE [LARGE SCALE GENOMIC DNA]</scope>
    <source>
        <strain evidence="6">MA-22A</strain>
        <plasmid evidence="6">Plasmid pMaq22A_2p DNA</plasmid>
    </source>
</reference>